<name>A0A7W7DX19_9ACTN</name>
<accession>A0A7W7DX19</accession>
<evidence type="ECO:0000313" key="1">
    <source>
        <dbReference type="EMBL" id="MBB4717585.1"/>
    </source>
</evidence>
<comment type="caution">
    <text evidence="1">The sequence shown here is derived from an EMBL/GenBank/DDBJ whole genome shotgun (WGS) entry which is preliminary data.</text>
</comment>
<evidence type="ECO:0000313" key="2">
    <source>
        <dbReference type="Proteomes" id="UP000565089"/>
    </source>
</evidence>
<gene>
    <name evidence="1" type="ORF">BJ965_007467</name>
</gene>
<sequence length="75" mass="8096">MDHAQVHPIVVAAGAAAEDAVGEQRAVIGAVLLGAVDLDGLRGDWPWMYVRFGLWNFSTKRRRRLSVSAAAILVP</sequence>
<dbReference type="Proteomes" id="UP000565089">
    <property type="component" value="Unassembled WGS sequence"/>
</dbReference>
<proteinExistence type="predicted"/>
<dbReference type="AlphaFoldDB" id="A0A7W7DX19"/>
<protein>
    <submittedName>
        <fullName evidence="1">Uncharacterized protein</fullName>
    </submittedName>
</protein>
<reference evidence="1 2" key="1">
    <citation type="submission" date="2020-08" db="EMBL/GenBank/DDBJ databases">
        <title>Sequencing the genomes of 1000 actinobacteria strains.</title>
        <authorList>
            <person name="Klenk H.-P."/>
        </authorList>
    </citation>
    <scope>NUCLEOTIDE SEQUENCE [LARGE SCALE GENOMIC DNA]</scope>
    <source>
        <strain evidence="1 2">DSM 40483</strain>
    </source>
</reference>
<keyword evidence="2" id="KW-1185">Reference proteome</keyword>
<organism evidence="1 2">
    <name type="scientific">Streptomyces luteogriseus</name>
    <dbReference type="NCBI Taxonomy" id="68233"/>
    <lineage>
        <taxon>Bacteria</taxon>
        <taxon>Bacillati</taxon>
        <taxon>Actinomycetota</taxon>
        <taxon>Actinomycetes</taxon>
        <taxon>Kitasatosporales</taxon>
        <taxon>Streptomycetaceae</taxon>
        <taxon>Streptomyces</taxon>
    </lineage>
</organism>
<dbReference type="EMBL" id="JACHMS010000001">
    <property type="protein sequence ID" value="MBB4717585.1"/>
    <property type="molecule type" value="Genomic_DNA"/>
</dbReference>